<evidence type="ECO:0000256" key="1">
    <source>
        <dbReference type="SAM" id="MobiDB-lite"/>
    </source>
</evidence>
<dbReference type="InterPro" id="IPR035979">
    <property type="entry name" value="RBD_domain_sf"/>
</dbReference>
<dbReference type="PROSITE" id="PS50102">
    <property type="entry name" value="RRM"/>
    <property type="match status" value="1"/>
</dbReference>
<evidence type="ECO:0000313" key="2">
    <source>
        <dbReference type="EMBL" id="KAF6198543.1"/>
    </source>
</evidence>
<dbReference type="InterPro" id="IPR000504">
    <property type="entry name" value="RRM_dom"/>
</dbReference>
<feature type="region of interest" description="Disordered" evidence="1">
    <location>
        <begin position="1"/>
        <end position="102"/>
    </location>
</feature>
<accession>A0A6A4IUB4</accession>
<dbReference type="CDD" id="cd00590">
    <property type="entry name" value="RRM_SF"/>
    <property type="match status" value="1"/>
</dbReference>
<evidence type="ECO:0000313" key="3">
    <source>
        <dbReference type="Proteomes" id="UP000466442"/>
    </source>
</evidence>
<comment type="caution">
    <text evidence="2">The sequence shown here is derived from an EMBL/GenBank/DDBJ whole genome shotgun (WGS) entry which is preliminary data.</text>
</comment>
<name>A0A6A4IUB4_APOLU</name>
<dbReference type="AlphaFoldDB" id="A0A6A4IUB4"/>
<dbReference type="Pfam" id="PF00076">
    <property type="entry name" value="RRM_1"/>
    <property type="match status" value="1"/>
</dbReference>
<dbReference type="InterPro" id="IPR012677">
    <property type="entry name" value="Nucleotide-bd_a/b_plait_sf"/>
</dbReference>
<gene>
    <name evidence="2" type="ORF">GE061_008291</name>
</gene>
<protein>
    <submittedName>
        <fullName evidence="2">Uncharacterized protein</fullName>
    </submittedName>
</protein>
<keyword evidence="3" id="KW-1185">Reference proteome</keyword>
<dbReference type="SMART" id="SM00360">
    <property type="entry name" value="RRM"/>
    <property type="match status" value="1"/>
</dbReference>
<dbReference type="Gene3D" id="3.30.70.330">
    <property type="match status" value="1"/>
</dbReference>
<dbReference type="EMBL" id="WIXP02000016">
    <property type="protein sequence ID" value="KAF6198543.1"/>
    <property type="molecule type" value="Genomic_DNA"/>
</dbReference>
<dbReference type="Proteomes" id="UP000466442">
    <property type="component" value="Linkage Group LG16"/>
</dbReference>
<feature type="compositionally biased region" description="Low complexity" evidence="1">
    <location>
        <begin position="56"/>
        <end position="66"/>
    </location>
</feature>
<organism evidence="2 3">
    <name type="scientific">Apolygus lucorum</name>
    <name type="common">Small green plant bug</name>
    <name type="synonym">Lygocoris lucorum</name>
    <dbReference type="NCBI Taxonomy" id="248454"/>
    <lineage>
        <taxon>Eukaryota</taxon>
        <taxon>Metazoa</taxon>
        <taxon>Ecdysozoa</taxon>
        <taxon>Arthropoda</taxon>
        <taxon>Hexapoda</taxon>
        <taxon>Insecta</taxon>
        <taxon>Pterygota</taxon>
        <taxon>Neoptera</taxon>
        <taxon>Paraneoptera</taxon>
        <taxon>Hemiptera</taxon>
        <taxon>Heteroptera</taxon>
        <taxon>Panheteroptera</taxon>
        <taxon>Cimicomorpha</taxon>
        <taxon>Miridae</taxon>
        <taxon>Mirini</taxon>
        <taxon>Apolygus</taxon>
    </lineage>
</organism>
<dbReference type="SUPFAM" id="SSF54928">
    <property type="entry name" value="RNA-binding domain, RBD"/>
    <property type="match status" value="1"/>
</dbReference>
<sequence length="228" mass="25675">MASISEEWSSDGGTPRASNRKRERQTSSSDESIEGVTKKHKIKPLPRKRCKKAKRGSTSSRSSSSKTDQHHKSGSTSTDSSLSSSSSPRSKPVRRVSFTDKPAESKSKSLYRRFLRSVVVTPSKPHFVISGSARLLVTGLSNGATEEDVANIFGSYGQRQLVRVHYNRIGMCTGTAEVRLESKFLVCRARQDFNNEKYTFRGRRIFVQQISTIPRRYEEKRSSFEDDD</sequence>
<feature type="compositionally biased region" description="Basic residues" evidence="1">
    <location>
        <begin position="38"/>
        <end position="55"/>
    </location>
</feature>
<dbReference type="GO" id="GO:0003723">
    <property type="term" value="F:RNA binding"/>
    <property type="evidence" value="ECO:0007669"/>
    <property type="project" value="UniProtKB-UniRule"/>
</dbReference>
<proteinExistence type="predicted"/>
<reference evidence="2" key="1">
    <citation type="journal article" date="2021" name="Mol. Ecol. Resour.">
        <title>Apolygus lucorum genome provides insights into omnivorousness and mesophyll feeding.</title>
        <authorList>
            <person name="Liu Y."/>
            <person name="Liu H."/>
            <person name="Wang H."/>
            <person name="Huang T."/>
            <person name="Liu B."/>
            <person name="Yang B."/>
            <person name="Yin L."/>
            <person name="Li B."/>
            <person name="Zhang Y."/>
            <person name="Zhang S."/>
            <person name="Jiang F."/>
            <person name="Zhang X."/>
            <person name="Ren Y."/>
            <person name="Wang B."/>
            <person name="Wang S."/>
            <person name="Lu Y."/>
            <person name="Wu K."/>
            <person name="Fan W."/>
            <person name="Wang G."/>
        </authorList>
    </citation>
    <scope>NUCLEOTIDE SEQUENCE</scope>
    <source>
        <strain evidence="2">12Hb</strain>
    </source>
</reference>
<feature type="compositionally biased region" description="Low complexity" evidence="1">
    <location>
        <begin position="74"/>
        <end position="90"/>
    </location>
</feature>